<dbReference type="GO" id="GO:0017089">
    <property type="term" value="F:glycolipid transfer activity"/>
    <property type="evidence" value="ECO:0007669"/>
    <property type="project" value="TreeGrafter"/>
</dbReference>
<sequence>MMELLGKKLAVAALLGAMVLPAVGAVAADNNGNPAVSVTADTLEYNGKTQVATATGNVVIVRDQATMTGNKAVYNLKTAEADMEGNVSIQQPDMQLNADKVHSTNKNYVVATGNVRGVYDDKKVNGDKVEYYLDQDYGIVTGNGYLEAQGSQMWADHINAWFKQIKAVGTGNVHIESPAENLVAYANQAVYTQTPGQNDGVIHLTGNVNATQNGNSLNGDNVDILLADNSVQTRSRSTIVIVPGSNP</sequence>
<evidence type="ECO:0000313" key="5">
    <source>
        <dbReference type="Proteomes" id="UP000238358"/>
    </source>
</evidence>
<dbReference type="InterPro" id="IPR052037">
    <property type="entry name" value="LPS_export_LptA"/>
</dbReference>
<protein>
    <submittedName>
        <fullName evidence="4">Organic solvent tolerance protein OstA</fullName>
    </submittedName>
</protein>
<accession>A0A2S0M568</accession>
<dbReference type="Pfam" id="PF03968">
    <property type="entry name" value="LptD_N"/>
    <property type="match status" value="1"/>
</dbReference>
<evidence type="ECO:0000313" key="4">
    <source>
        <dbReference type="EMBL" id="AVO26596.1"/>
    </source>
</evidence>
<dbReference type="GO" id="GO:0030288">
    <property type="term" value="C:outer membrane-bounded periplasmic space"/>
    <property type="evidence" value="ECO:0007669"/>
    <property type="project" value="TreeGrafter"/>
</dbReference>
<keyword evidence="1 2" id="KW-0732">Signal</keyword>
<dbReference type="GO" id="GO:0009279">
    <property type="term" value="C:cell outer membrane"/>
    <property type="evidence" value="ECO:0007669"/>
    <property type="project" value="TreeGrafter"/>
</dbReference>
<dbReference type="RefSeq" id="WP_051524937.1">
    <property type="nucleotide sequence ID" value="NZ_CP027569.1"/>
</dbReference>
<dbReference type="Gene3D" id="2.60.450.10">
    <property type="entry name" value="Lipopolysaccharide (LPS) transport protein A like domain"/>
    <property type="match status" value="2"/>
</dbReference>
<evidence type="ECO:0000256" key="2">
    <source>
        <dbReference type="SAM" id="SignalP"/>
    </source>
</evidence>
<proteinExistence type="predicted"/>
<dbReference type="PANTHER" id="PTHR36504:SF1">
    <property type="entry name" value="LIPOPOLYSACCHARIDE EXPORT SYSTEM PROTEIN LPTA"/>
    <property type="match status" value="1"/>
</dbReference>
<evidence type="ECO:0000259" key="3">
    <source>
        <dbReference type="Pfam" id="PF03968"/>
    </source>
</evidence>
<reference evidence="4 5" key="1">
    <citation type="journal article" date="2018" name="Genome Announc.">
        <title>Complete genomes of two Megasphaera elsdenii strains, NCIMB 702410 and ATCC 25940.</title>
        <authorList>
            <person name="Hatmaker E.A."/>
            <person name="O'Dell K."/>
            <person name="Riley L.A."/>
            <person name="Klingeman D.M."/>
            <person name="Guss A.M."/>
        </authorList>
    </citation>
    <scope>NUCLEOTIDE SEQUENCE [LARGE SCALE GENOMIC DNA]</scope>
    <source>
        <strain evidence="4 5">NCIMB702410</strain>
    </source>
</reference>
<feature type="chain" id="PRO_5015589919" evidence="2">
    <location>
        <begin position="28"/>
        <end position="247"/>
    </location>
</feature>
<dbReference type="OrthoDB" id="1678041at2"/>
<dbReference type="PANTHER" id="PTHR36504">
    <property type="entry name" value="LIPOPOLYSACCHARIDE EXPORT SYSTEM PROTEIN LPTA"/>
    <property type="match status" value="1"/>
</dbReference>
<dbReference type="AlphaFoldDB" id="A0A2S0M568"/>
<feature type="signal peptide" evidence="2">
    <location>
        <begin position="1"/>
        <end position="27"/>
    </location>
</feature>
<dbReference type="InterPro" id="IPR005653">
    <property type="entry name" value="OstA-like_N"/>
</dbReference>
<evidence type="ECO:0000256" key="1">
    <source>
        <dbReference type="ARBA" id="ARBA00022729"/>
    </source>
</evidence>
<name>A0A2S0M568_MEGEL</name>
<dbReference type="EMBL" id="CP027569">
    <property type="protein sequence ID" value="AVO26596.1"/>
    <property type="molecule type" value="Genomic_DNA"/>
</dbReference>
<organism evidence="4 5">
    <name type="scientific">Megasphaera elsdenii</name>
    <dbReference type="NCBI Taxonomy" id="907"/>
    <lineage>
        <taxon>Bacteria</taxon>
        <taxon>Bacillati</taxon>
        <taxon>Bacillota</taxon>
        <taxon>Negativicutes</taxon>
        <taxon>Veillonellales</taxon>
        <taxon>Veillonellaceae</taxon>
        <taxon>Megasphaera</taxon>
    </lineage>
</organism>
<gene>
    <name evidence="4" type="ORF">C6Y28_02620</name>
</gene>
<feature type="domain" description="Organic solvent tolerance-like N-terminal" evidence="3">
    <location>
        <begin position="69"/>
        <end position="159"/>
    </location>
</feature>
<dbReference type="Proteomes" id="UP000238358">
    <property type="component" value="Chromosome"/>
</dbReference>
<dbReference type="GO" id="GO:0015920">
    <property type="term" value="P:lipopolysaccharide transport"/>
    <property type="evidence" value="ECO:0007669"/>
    <property type="project" value="TreeGrafter"/>
</dbReference>